<dbReference type="Gene3D" id="1.25.40.20">
    <property type="entry name" value="Ankyrin repeat-containing domain"/>
    <property type="match status" value="1"/>
</dbReference>
<evidence type="ECO:0000256" key="1">
    <source>
        <dbReference type="ARBA" id="ARBA00022737"/>
    </source>
</evidence>
<dbReference type="SUPFAM" id="SSF48403">
    <property type="entry name" value="Ankyrin repeat"/>
    <property type="match status" value="1"/>
</dbReference>
<accession>A0A6P8IXU9</accession>
<name>A0A6P8IXU9_ACTTE</name>
<feature type="region of interest" description="Disordered" evidence="3">
    <location>
        <begin position="260"/>
        <end position="302"/>
    </location>
</feature>
<dbReference type="RefSeq" id="XP_031572256.1">
    <property type="nucleotide sequence ID" value="XM_031716396.1"/>
</dbReference>
<dbReference type="InterPro" id="IPR051642">
    <property type="entry name" value="SWI6-like"/>
</dbReference>
<keyword evidence="1" id="KW-0677">Repeat</keyword>
<evidence type="ECO:0000313" key="4">
    <source>
        <dbReference type="Proteomes" id="UP000515163"/>
    </source>
</evidence>
<evidence type="ECO:0000256" key="2">
    <source>
        <dbReference type="SAM" id="Coils"/>
    </source>
</evidence>
<evidence type="ECO:0000256" key="3">
    <source>
        <dbReference type="SAM" id="MobiDB-lite"/>
    </source>
</evidence>
<dbReference type="Proteomes" id="UP000515163">
    <property type="component" value="Unplaced"/>
</dbReference>
<reference evidence="5" key="1">
    <citation type="submission" date="2025-08" db="UniProtKB">
        <authorList>
            <consortium name="RefSeq"/>
        </authorList>
    </citation>
    <scope>IDENTIFICATION</scope>
    <source>
        <tissue evidence="5">Tentacle</tissue>
    </source>
</reference>
<gene>
    <name evidence="5" type="primary">LOC116306346</name>
</gene>
<organism evidence="4 5">
    <name type="scientific">Actinia tenebrosa</name>
    <name type="common">Australian red waratah sea anemone</name>
    <dbReference type="NCBI Taxonomy" id="6105"/>
    <lineage>
        <taxon>Eukaryota</taxon>
        <taxon>Metazoa</taxon>
        <taxon>Cnidaria</taxon>
        <taxon>Anthozoa</taxon>
        <taxon>Hexacorallia</taxon>
        <taxon>Actiniaria</taxon>
        <taxon>Actiniidae</taxon>
        <taxon>Actinia</taxon>
    </lineage>
</organism>
<keyword evidence="4" id="KW-1185">Reference proteome</keyword>
<evidence type="ECO:0000313" key="5">
    <source>
        <dbReference type="RefSeq" id="XP_031572256.1"/>
    </source>
</evidence>
<dbReference type="GeneID" id="116306346"/>
<dbReference type="GO" id="GO:0033309">
    <property type="term" value="C:SBF transcription complex"/>
    <property type="evidence" value="ECO:0007669"/>
    <property type="project" value="TreeGrafter"/>
</dbReference>
<proteinExistence type="predicted"/>
<dbReference type="GO" id="GO:0010468">
    <property type="term" value="P:regulation of gene expression"/>
    <property type="evidence" value="ECO:0007669"/>
    <property type="project" value="UniProtKB-ARBA"/>
</dbReference>
<protein>
    <submittedName>
        <fullName evidence="5">Uncharacterized protein LOC116306346 isoform X2</fullName>
    </submittedName>
</protein>
<dbReference type="PANTHER" id="PTHR43828:SF3">
    <property type="entry name" value="CHROMO DOMAIN-CONTAINING PROTEIN"/>
    <property type="match status" value="1"/>
</dbReference>
<dbReference type="OrthoDB" id="5951120at2759"/>
<dbReference type="GO" id="GO:0030907">
    <property type="term" value="C:MBF transcription complex"/>
    <property type="evidence" value="ECO:0007669"/>
    <property type="project" value="TreeGrafter"/>
</dbReference>
<keyword evidence="2" id="KW-0175">Coiled coil</keyword>
<sequence>MTRIKCPPFCKRNCIQKHHDLLLAVLNIPSENKGSKKNDSNGGLEEFESVVQSYLKKGWQKNDVVPDAVEDYRFPLVHWTSVLGKTKALEWLIKHGFDPNVRAPTTKETALHRSLLCLELSEMFLNRKMLERKVEVQIDLLKNCLILKDRSMDTPLHVVARQLLEGRRKDHFEDCIKLMLAKLKEFYPEQFNDIINAQNSVGDSVVHILACSEDAFCGLRMVINEGAVTSTTNMDGKTPLDVATERGSIKATALLKRLTDERMSNQTDDADLNGVTDEASNDEEEEQSTKEQRSQDNSTNTLNLDQNINLLGALRATGLWGNVKELANKKKKEDEKVLASKLEELQATNEAIEDAKKVVEDTITGITSKEKELERIKKEVEKAKKELSYMENEQHKLKRKRSSLNNDCSELEKRLHYCDSLLKVHEPQQESQNS</sequence>
<feature type="coiled-coil region" evidence="2">
    <location>
        <begin position="328"/>
        <end position="414"/>
    </location>
</feature>
<dbReference type="PANTHER" id="PTHR43828">
    <property type="entry name" value="ASPARAGINASE"/>
    <property type="match status" value="1"/>
</dbReference>
<dbReference type="InterPro" id="IPR036770">
    <property type="entry name" value="Ankyrin_rpt-contain_sf"/>
</dbReference>
<dbReference type="AlphaFoldDB" id="A0A6P8IXU9"/>